<evidence type="ECO:0000256" key="1">
    <source>
        <dbReference type="ARBA" id="ARBA00022432"/>
    </source>
</evidence>
<dbReference type="InterPro" id="IPR018189">
    <property type="entry name" value="Phosphoglucose_isomerase_CS"/>
</dbReference>
<dbReference type="EC" id="5.3.1.9" evidence="4"/>
<gene>
    <name evidence="4" type="ORF">NBRC111893_1975</name>
</gene>
<dbReference type="InterPro" id="IPR001672">
    <property type="entry name" value="G6P_Isomerase"/>
</dbReference>
<dbReference type="SUPFAM" id="SSF53697">
    <property type="entry name" value="SIS domain"/>
    <property type="match status" value="1"/>
</dbReference>
<sequence>MKREADVNGWESFVILDGVGGRYSVLSPVGLLPIAVSGGNIDDLMHGARDAQMS</sequence>
<dbReference type="GO" id="GO:0006094">
    <property type="term" value="P:gluconeogenesis"/>
    <property type="evidence" value="ECO:0007669"/>
    <property type="project" value="UniProtKB-KW"/>
</dbReference>
<dbReference type="GO" id="GO:0006096">
    <property type="term" value="P:glycolytic process"/>
    <property type="evidence" value="ECO:0007669"/>
    <property type="project" value="UniProtKB-KW"/>
</dbReference>
<protein>
    <submittedName>
        <fullName evidence="4">Glucose-6-phosphate isomerase</fullName>
        <ecNumber evidence="4">5.3.1.9</ecNumber>
    </submittedName>
</protein>
<dbReference type="GO" id="GO:0048029">
    <property type="term" value="F:monosaccharide binding"/>
    <property type="evidence" value="ECO:0007669"/>
    <property type="project" value="TreeGrafter"/>
</dbReference>
<reference evidence="4 5" key="1">
    <citation type="submission" date="2017-11" db="EMBL/GenBank/DDBJ databases">
        <title>Draft Genome Sequence of Lactobacillus curieae NBRC 111893 isolated from Koso, a Japanese sugar-Vegetable Fermented Beverage.</title>
        <authorList>
            <person name="Chiou T.Y."/>
            <person name="Oshima K."/>
            <person name="Suda W."/>
            <person name="Hattori M."/>
            <person name="Takahashi T."/>
        </authorList>
    </citation>
    <scope>NUCLEOTIDE SEQUENCE [LARGE SCALE GENOMIC DNA]</scope>
    <source>
        <strain evidence="4 5">NBRC111893</strain>
    </source>
</reference>
<dbReference type="AlphaFoldDB" id="A0A401FN62"/>
<dbReference type="GO" id="GO:0004347">
    <property type="term" value="F:glucose-6-phosphate isomerase activity"/>
    <property type="evidence" value="ECO:0007669"/>
    <property type="project" value="UniProtKB-EC"/>
</dbReference>
<evidence type="ECO:0000256" key="2">
    <source>
        <dbReference type="ARBA" id="ARBA00023152"/>
    </source>
</evidence>
<dbReference type="PANTHER" id="PTHR11469:SF1">
    <property type="entry name" value="GLUCOSE-6-PHOSPHATE ISOMERASE"/>
    <property type="match status" value="1"/>
</dbReference>
<evidence type="ECO:0000313" key="4">
    <source>
        <dbReference type="EMBL" id="GAY73829.1"/>
    </source>
</evidence>
<proteinExistence type="predicted"/>
<dbReference type="Proteomes" id="UP000286974">
    <property type="component" value="Unassembled WGS sequence"/>
</dbReference>
<dbReference type="PROSITE" id="PS51463">
    <property type="entry name" value="P_GLUCOSE_ISOMERASE_3"/>
    <property type="match status" value="1"/>
</dbReference>
<keyword evidence="5" id="KW-1185">Reference proteome</keyword>
<evidence type="ECO:0000313" key="5">
    <source>
        <dbReference type="Proteomes" id="UP000286974"/>
    </source>
</evidence>
<organism evidence="4 5">
    <name type="scientific">Lentilactobacillus kosonis</name>
    <dbReference type="NCBI Taxonomy" id="2810561"/>
    <lineage>
        <taxon>Bacteria</taxon>
        <taxon>Bacillati</taxon>
        <taxon>Bacillota</taxon>
        <taxon>Bacilli</taxon>
        <taxon>Lactobacillales</taxon>
        <taxon>Lactobacillaceae</taxon>
        <taxon>Lentilactobacillus</taxon>
    </lineage>
</organism>
<dbReference type="GO" id="GO:0097367">
    <property type="term" value="F:carbohydrate derivative binding"/>
    <property type="evidence" value="ECO:0007669"/>
    <property type="project" value="InterPro"/>
</dbReference>
<keyword evidence="3 4" id="KW-0413">Isomerase</keyword>
<dbReference type="Gene3D" id="3.40.50.10490">
    <property type="entry name" value="Glucose-6-phosphate isomerase like protein, domain 1"/>
    <property type="match status" value="1"/>
</dbReference>
<dbReference type="EMBL" id="BEXA01000004">
    <property type="protein sequence ID" value="GAY73829.1"/>
    <property type="molecule type" value="Genomic_DNA"/>
</dbReference>
<dbReference type="PANTHER" id="PTHR11469">
    <property type="entry name" value="GLUCOSE-6-PHOSPHATE ISOMERASE"/>
    <property type="match status" value="1"/>
</dbReference>
<comment type="caution">
    <text evidence="4">The sequence shown here is derived from an EMBL/GenBank/DDBJ whole genome shotgun (WGS) entry which is preliminary data.</text>
</comment>
<dbReference type="InterPro" id="IPR046348">
    <property type="entry name" value="SIS_dom_sf"/>
</dbReference>
<evidence type="ECO:0000256" key="3">
    <source>
        <dbReference type="ARBA" id="ARBA00023235"/>
    </source>
</evidence>
<dbReference type="GO" id="GO:0005829">
    <property type="term" value="C:cytosol"/>
    <property type="evidence" value="ECO:0007669"/>
    <property type="project" value="TreeGrafter"/>
</dbReference>
<dbReference type="PROSITE" id="PS00765">
    <property type="entry name" value="P_GLUCOSE_ISOMERASE_1"/>
    <property type="match status" value="1"/>
</dbReference>
<keyword evidence="1" id="KW-0312">Gluconeogenesis</keyword>
<keyword evidence="2" id="KW-0324">Glycolysis</keyword>
<name>A0A401FN62_9LACO</name>
<accession>A0A401FN62</accession>
<dbReference type="GO" id="GO:0051156">
    <property type="term" value="P:glucose 6-phosphate metabolic process"/>
    <property type="evidence" value="ECO:0007669"/>
    <property type="project" value="TreeGrafter"/>
</dbReference>